<organism evidence="1 2">
    <name type="scientific">Elysia crispata</name>
    <name type="common">lettuce slug</name>
    <dbReference type="NCBI Taxonomy" id="231223"/>
    <lineage>
        <taxon>Eukaryota</taxon>
        <taxon>Metazoa</taxon>
        <taxon>Spiralia</taxon>
        <taxon>Lophotrochozoa</taxon>
        <taxon>Mollusca</taxon>
        <taxon>Gastropoda</taxon>
        <taxon>Heterobranchia</taxon>
        <taxon>Euthyneura</taxon>
        <taxon>Panpulmonata</taxon>
        <taxon>Sacoglossa</taxon>
        <taxon>Placobranchoidea</taxon>
        <taxon>Plakobranchidae</taxon>
        <taxon>Elysia</taxon>
    </lineage>
</organism>
<accession>A0AAE1A0C1</accession>
<evidence type="ECO:0000313" key="1">
    <source>
        <dbReference type="EMBL" id="KAK3778895.1"/>
    </source>
</evidence>
<protein>
    <submittedName>
        <fullName evidence="1">Uncharacterized protein</fullName>
    </submittedName>
</protein>
<proteinExistence type="predicted"/>
<dbReference type="AlphaFoldDB" id="A0AAE1A0C1"/>
<comment type="caution">
    <text evidence="1">The sequence shown here is derived from an EMBL/GenBank/DDBJ whole genome shotgun (WGS) entry which is preliminary data.</text>
</comment>
<reference evidence="1" key="1">
    <citation type="journal article" date="2023" name="G3 (Bethesda)">
        <title>A reference genome for the long-term kleptoplast-retaining sea slug Elysia crispata morphotype clarki.</title>
        <authorList>
            <person name="Eastman K.E."/>
            <person name="Pendleton A.L."/>
            <person name="Shaikh M.A."/>
            <person name="Suttiyut T."/>
            <person name="Ogas R."/>
            <person name="Tomko P."/>
            <person name="Gavelis G."/>
            <person name="Widhalm J.R."/>
            <person name="Wisecaver J.H."/>
        </authorList>
    </citation>
    <scope>NUCLEOTIDE SEQUENCE</scope>
    <source>
        <strain evidence="1">ECLA1</strain>
    </source>
</reference>
<dbReference type="Proteomes" id="UP001283361">
    <property type="component" value="Unassembled WGS sequence"/>
</dbReference>
<name>A0AAE1A0C1_9GAST</name>
<keyword evidence="2" id="KW-1185">Reference proteome</keyword>
<sequence length="78" mass="8653">MADDLSADIRYCGGERIKQCSVAVTERMAGGNGSRGWGKTCPQGLPRWILVRHANQLWLIPLPRKQRSNPKSGHPISK</sequence>
<evidence type="ECO:0000313" key="2">
    <source>
        <dbReference type="Proteomes" id="UP001283361"/>
    </source>
</evidence>
<gene>
    <name evidence="1" type="ORF">RRG08_013158</name>
</gene>
<dbReference type="EMBL" id="JAWDGP010002895">
    <property type="protein sequence ID" value="KAK3778895.1"/>
    <property type="molecule type" value="Genomic_DNA"/>
</dbReference>